<sequence>MRDRTELKTHPVAWVNLTEHYIASLMDALAGHGVRISAAWLDPIDPRDATIVLQRPGGQTEAVVWDEETGLRAGRFVTGRQGERTELAGAAYLGGGLLPEPQDAARRFLLGAREPRVVHRLHTDVRDGFDDHLRDRH</sequence>
<dbReference type="Pfam" id="PF19809">
    <property type="entry name" value="DUF6292"/>
    <property type="match status" value="1"/>
</dbReference>
<dbReference type="OrthoDB" id="4190452at2"/>
<organism evidence="2 3">
    <name type="scientific">Thermomonospora echinospora</name>
    <dbReference type="NCBI Taxonomy" id="1992"/>
    <lineage>
        <taxon>Bacteria</taxon>
        <taxon>Bacillati</taxon>
        <taxon>Actinomycetota</taxon>
        <taxon>Actinomycetes</taxon>
        <taxon>Streptosporangiales</taxon>
        <taxon>Thermomonosporaceae</taxon>
        <taxon>Thermomonospora</taxon>
    </lineage>
</organism>
<gene>
    <name evidence="2" type="ORF">SAMN04489712_104182</name>
</gene>
<keyword evidence="3" id="KW-1185">Reference proteome</keyword>
<dbReference type="AlphaFoldDB" id="A0A1H5YWD6"/>
<proteinExistence type="predicted"/>
<dbReference type="RefSeq" id="WP_103937648.1">
    <property type="nucleotide sequence ID" value="NZ_FNVO01000004.1"/>
</dbReference>
<evidence type="ECO:0000313" key="3">
    <source>
        <dbReference type="Proteomes" id="UP000236723"/>
    </source>
</evidence>
<evidence type="ECO:0000313" key="2">
    <source>
        <dbReference type="EMBL" id="SEG27516.1"/>
    </source>
</evidence>
<name>A0A1H5YWD6_9ACTN</name>
<dbReference type="EMBL" id="FNVO01000004">
    <property type="protein sequence ID" value="SEG27516.1"/>
    <property type="molecule type" value="Genomic_DNA"/>
</dbReference>
<accession>A0A1H5YWD6</accession>
<feature type="domain" description="DUF6292" evidence="1">
    <location>
        <begin position="21"/>
        <end position="107"/>
    </location>
</feature>
<protein>
    <recommendedName>
        <fullName evidence="1">DUF6292 domain-containing protein</fullName>
    </recommendedName>
</protein>
<dbReference type="InterPro" id="IPR046259">
    <property type="entry name" value="DUF6292"/>
</dbReference>
<evidence type="ECO:0000259" key="1">
    <source>
        <dbReference type="Pfam" id="PF19809"/>
    </source>
</evidence>
<reference evidence="3" key="1">
    <citation type="submission" date="2016-10" db="EMBL/GenBank/DDBJ databases">
        <authorList>
            <person name="Varghese N."/>
            <person name="Submissions S."/>
        </authorList>
    </citation>
    <scope>NUCLEOTIDE SEQUENCE [LARGE SCALE GENOMIC DNA]</scope>
    <source>
        <strain evidence="3">DSM 43163</strain>
    </source>
</reference>
<dbReference type="Proteomes" id="UP000236723">
    <property type="component" value="Unassembled WGS sequence"/>
</dbReference>